<keyword evidence="3 4" id="KW-0627">Porphyrin biosynthesis</keyword>
<dbReference type="EMBL" id="CP048000">
    <property type="protein sequence ID" value="QHQ62441.1"/>
    <property type="molecule type" value="Genomic_DNA"/>
</dbReference>
<evidence type="ECO:0000256" key="4">
    <source>
        <dbReference type="HAMAP-Rule" id="MF_00087"/>
    </source>
</evidence>
<dbReference type="Pfam" id="PF05201">
    <property type="entry name" value="GlutR_N"/>
    <property type="match status" value="1"/>
</dbReference>
<dbReference type="PROSITE" id="PS00747">
    <property type="entry name" value="GLUTR"/>
    <property type="match status" value="1"/>
</dbReference>
<feature type="domain" description="Quinate/shikimate 5-dehydrogenase/glutamyl-tRNA reductase" evidence="8">
    <location>
        <begin position="177"/>
        <end position="304"/>
    </location>
</feature>
<comment type="catalytic activity">
    <reaction evidence="4">
        <text>(S)-4-amino-5-oxopentanoate + tRNA(Glu) + NADP(+) = L-glutamyl-tRNA(Glu) + NADPH + H(+)</text>
        <dbReference type="Rhea" id="RHEA:12344"/>
        <dbReference type="Rhea" id="RHEA-COMP:9663"/>
        <dbReference type="Rhea" id="RHEA-COMP:9680"/>
        <dbReference type="ChEBI" id="CHEBI:15378"/>
        <dbReference type="ChEBI" id="CHEBI:57501"/>
        <dbReference type="ChEBI" id="CHEBI:57783"/>
        <dbReference type="ChEBI" id="CHEBI:58349"/>
        <dbReference type="ChEBI" id="CHEBI:78442"/>
        <dbReference type="ChEBI" id="CHEBI:78520"/>
        <dbReference type="EC" id="1.2.1.70"/>
    </reaction>
</comment>
<comment type="pathway">
    <text evidence="4">Porphyrin-containing compound metabolism; protoporphyrin-IX biosynthesis; 5-aminolevulinate from L-glutamyl-tRNA(Glu): step 1/2.</text>
</comment>
<comment type="function">
    <text evidence="4">Catalyzes the NADPH-dependent reduction of glutamyl-tRNA(Glu) to glutamate 1-semialdehyde (GSA).</text>
</comment>
<evidence type="ECO:0000256" key="7">
    <source>
        <dbReference type="PIRSR" id="PIRSR000445-4"/>
    </source>
</evidence>
<dbReference type="AlphaFoldDB" id="A0A6P1TRA5"/>
<dbReference type="FunFam" id="3.30.460.30:FF:000001">
    <property type="entry name" value="Glutamyl-tRNA reductase"/>
    <property type="match status" value="1"/>
</dbReference>
<organism evidence="10 11">
    <name type="scientific">Anaerocolumna sedimenticola</name>
    <dbReference type="NCBI Taxonomy" id="2696063"/>
    <lineage>
        <taxon>Bacteria</taxon>
        <taxon>Bacillati</taxon>
        <taxon>Bacillota</taxon>
        <taxon>Clostridia</taxon>
        <taxon>Lachnospirales</taxon>
        <taxon>Lachnospiraceae</taxon>
        <taxon>Anaerocolumna</taxon>
    </lineage>
</organism>
<reference evidence="10 11" key="1">
    <citation type="submission" date="2020-01" db="EMBL/GenBank/DDBJ databases">
        <title>Genome analysis of Anaerocolumna sp. CBA3638.</title>
        <authorList>
            <person name="Kim J."/>
            <person name="Roh S.W."/>
        </authorList>
    </citation>
    <scope>NUCLEOTIDE SEQUENCE [LARGE SCALE GENOMIC DNA]</scope>
    <source>
        <strain evidence="10 11">CBA3638</strain>
    </source>
</reference>
<sequence length="385" mass="44462">MNIYNISISYKTAPVEIRELLAFQKEEKKDFIKAALQKSDVRECVLITTCNRTEVYAAGGKMAADQIMQLLVERKNLNYDHVIKYYLRYQNEKAVKHLFQVICGLDSMLIGEDEILGQVKDDYQLALQAGTTDFLLNTLFRIAITCAKKVKTDTKISKTSISIGTLAANEVFRFSDKAQVKKVLIIGLSGKFGTIVMKNLYHNKSVKIMGTIRNHNIPDELVISYPEVKMIDYNKRYDTIKDADIIISATSSPHYTITSEELKKYISDKKERLFIDLAVPTDIDKNIEKLENVKLIDIDYFKQIAEVNNNLKHQEIEAAKIIIDKQVDEFYKEINFRNFIPCMNELKEVFENQSFESIMYKIRNQVTNDELKVIIQSFTKLIENK</sequence>
<dbReference type="SUPFAM" id="SSF51735">
    <property type="entry name" value="NAD(P)-binding Rossmann-fold domains"/>
    <property type="match status" value="1"/>
</dbReference>
<dbReference type="SUPFAM" id="SSF69742">
    <property type="entry name" value="Glutamyl tRNA-reductase catalytic, N-terminal domain"/>
    <property type="match status" value="1"/>
</dbReference>
<dbReference type="PANTHER" id="PTHR43013:SF1">
    <property type="entry name" value="GLUTAMYL-TRNA REDUCTASE"/>
    <property type="match status" value="1"/>
</dbReference>
<gene>
    <name evidence="4 10" type="primary">hemA</name>
    <name evidence="10" type="ORF">Ana3638_17990</name>
</gene>
<dbReference type="EC" id="1.2.1.70" evidence="4"/>
<dbReference type="Gene3D" id="3.30.460.30">
    <property type="entry name" value="Glutamyl-tRNA reductase, N-terminal domain"/>
    <property type="match status" value="1"/>
</dbReference>
<proteinExistence type="inferred from homology"/>
<protein>
    <recommendedName>
        <fullName evidence="4">Glutamyl-tRNA reductase</fullName>
        <shortName evidence="4">GluTR</shortName>
        <ecNumber evidence="4">1.2.1.70</ecNumber>
    </recommendedName>
</protein>
<feature type="domain" description="Glutamyl-tRNA reductase N-terminal" evidence="9">
    <location>
        <begin position="6"/>
        <end position="154"/>
    </location>
</feature>
<comment type="subunit">
    <text evidence="4">Homodimer.</text>
</comment>
<feature type="binding site" evidence="4 6">
    <location>
        <position position="118"/>
    </location>
    <ligand>
        <name>substrate</name>
    </ligand>
</feature>
<dbReference type="HAMAP" id="MF_00087">
    <property type="entry name" value="Glu_tRNA_reductase"/>
    <property type="match status" value="1"/>
</dbReference>
<dbReference type="PIRSF" id="PIRSF000445">
    <property type="entry name" value="4pyrrol_synth_GluRdtase"/>
    <property type="match status" value="1"/>
</dbReference>
<keyword evidence="2 4" id="KW-0560">Oxidoreductase</keyword>
<dbReference type="PANTHER" id="PTHR43013">
    <property type="entry name" value="GLUTAMYL-TRNA REDUCTASE"/>
    <property type="match status" value="1"/>
</dbReference>
<evidence type="ECO:0000259" key="8">
    <source>
        <dbReference type="Pfam" id="PF01488"/>
    </source>
</evidence>
<evidence type="ECO:0000256" key="6">
    <source>
        <dbReference type="PIRSR" id="PIRSR000445-2"/>
    </source>
</evidence>
<dbReference type="InterPro" id="IPR006151">
    <property type="entry name" value="Shikm_DH/Glu-tRNA_Rdtase"/>
</dbReference>
<dbReference type="Pfam" id="PF01488">
    <property type="entry name" value="Shikimate_DH"/>
    <property type="match status" value="1"/>
</dbReference>
<dbReference type="GO" id="GO:0050661">
    <property type="term" value="F:NADP binding"/>
    <property type="evidence" value="ECO:0007669"/>
    <property type="project" value="InterPro"/>
</dbReference>
<evidence type="ECO:0000256" key="1">
    <source>
        <dbReference type="ARBA" id="ARBA00022857"/>
    </source>
</evidence>
<name>A0A6P1TRA5_9FIRM</name>
<feature type="binding site" evidence="4 6">
    <location>
        <position position="107"/>
    </location>
    <ligand>
        <name>substrate</name>
    </ligand>
</feature>
<dbReference type="InterPro" id="IPR036343">
    <property type="entry name" value="GluRdtase_N_sf"/>
</dbReference>
<feature type="site" description="Important for activity" evidence="4 7">
    <location>
        <position position="97"/>
    </location>
</feature>
<comment type="miscellaneous">
    <text evidence="4">During catalysis, the active site Cys acts as a nucleophile attacking the alpha-carbonyl group of tRNA-bound glutamate with the formation of a thioester intermediate between enzyme and glutamate, and the concomitant release of tRNA(Glu). The thioester intermediate is finally reduced by direct hydride transfer from NADPH, to form the product GSA.</text>
</comment>
<evidence type="ECO:0000313" key="11">
    <source>
        <dbReference type="Proteomes" id="UP000464314"/>
    </source>
</evidence>
<feature type="binding site" evidence="4">
    <location>
        <begin position="188"/>
        <end position="193"/>
    </location>
    <ligand>
        <name>NADP(+)</name>
        <dbReference type="ChEBI" id="CHEBI:58349"/>
    </ligand>
</feature>
<feature type="binding site" evidence="4 6">
    <location>
        <begin position="112"/>
        <end position="114"/>
    </location>
    <ligand>
        <name>substrate</name>
    </ligand>
</feature>
<dbReference type="InterPro" id="IPR000343">
    <property type="entry name" value="4pyrrol_synth_GluRdtase"/>
</dbReference>
<evidence type="ECO:0000259" key="9">
    <source>
        <dbReference type="Pfam" id="PF05201"/>
    </source>
</evidence>
<dbReference type="InterPro" id="IPR015895">
    <property type="entry name" value="4pyrrol_synth_GluRdtase_N"/>
</dbReference>
<dbReference type="InterPro" id="IPR036291">
    <property type="entry name" value="NAD(P)-bd_dom_sf"/>
</dbReference>
<dbReference type="CDD" id="cd05213">
    <property type="entry name" value="NAD_bind_Glutamyl_tRNA_reduct"/>
    <property type="match status" value="1"/>
</dbReference>
<dbReference type="RefSeq" id="WP_161839265.1">
    <property type="nucleotide sequence ID" value="NZ_CP048000.1"/>
</dbReference>
<dbReference type="GO" id="GO:0019353">
    <property type="term" value="P:protoporphyrinogen IX biosynthetic process from glutamate"/>
    <property type="evidence" value="ECO:0007669"/>
    <property type="project" value="TreeGrafter"/>
</dbReference>
<feature type="binding site" evidence="4 6">
    <location>
        <begin position="49"/>
        <end position="52"/>
    </location>
    <ligand>
        <name>substrate</name>
    </ligand>
</feature>
<dbReference type="UniPathway" id="UPA00251">
    <property type="reaction ID" value="UER00316"/>
</dbReference>
<dbReference type="GO" id="GO:0008883">
    <property type="term" value="F:glutamyl-tRNA reductase activity"/>
    <property type="evidence" value="ECO:0007669"/>
    <property type="project" value="UniProtKB-UniRule"/>
</dbReference>
<feature type="active site" description="Nucleophile" evidence="4 5">
    <location>
        <position position="50"/>
    </location>
</feature>
<dbReference type="Gene3D" id="3.40.50.720">
    <property type="entry name" value="NAD(P)-binding Rossmann-like Domain"/>
    <property type="match status" value="1"/>
</dbReference>
<accession>A0A6P1TRA5</accession>
<dbReference type="NCBIfam" id="TIGR01035">
    <property type="entry name" value="hemA"/>
    <property type="match status" value="1"/>
</dbReference>
<comment type="similarity">
    <text evidence="4">Belongs to the glutamyl-tRNA reductase family.</text>
</comment>
<evidence type="ECO:0000313" key="10">
    <source>
        <dbReference type="EMBL" id="QHQ62441.1"/>
    </source>
</evidence>
<comment type="domain">
    <text evidence="4">Possesses an unusual extended V-shaped dimeric structure with each monomer consisting of three distinct domains arranged along a curved 'spinal' alpha-helix. The N-terminal catalytic domain specifically recognizes the glutamate moiety of the substrate. The second domain is the NADPH-binding domain, and the third C-terminal domain is responsible for dimerization.</text>
</comment>
<evidence type="ECO:0000256" key="5">
    <source>
        <dbReference type="PIRSR" id="PIRSR000445-1"/>
    </source>
</evidence>
<evidence type="ECO:0000256" key="3">
    <source>
        <dbReference type="ARBA" id="ARBA00023244"/>
    </source>
</evidence>
<dbReference type="KEGG" id="anr:Ana3638_17990"/>
<dbReference type="InterPro" id="IPR018214">
    <property type="entry name" value="GluRdtase_CS"/>
</dbReference>
<evidence type="ECO:0000256" key="2">
    <source>
        <dbReference type="ARBA" id="ARBA00023002"/>
    </source>
</evidence>
<keyword evidence="11" id="KW-1185">Reference proteome</keyword>
<dbReference type="Proteomes" id="UP000464314">
    <property type="component" value="Chromosome"/>
</dbReference>
<keyword evidence="1 4" id="KW-0521">NADP</keyword>